<keyword evidence="4" id="KW-0808">Transferase</keyword>
<dbReference type="InterPro" id="IPR036890">
    <property type="entry name" value="HATPase_C_sf"/>
</dbReference>
<dbReference type="STRING" id="388950.GCA_001611675_02359"/>
<dbReference type="OrthoDB" id="9816482at2"/>
<dbReference type="Pfam" id="PF13589">
    <property type="entry name" value="HATPase_c_3"/>
    <property type="match status" value="1"/>
</dbReference>
<keyword evidence="11" id="KW-1185">Reference proteome</keyword>
<keyword evidence="3" id="KW-0597">Phosphoprotein</keyword>
<dbReference type="EC" id="2.7.13.3" evidence="2"/>
<dbReference type="AlphaFoldDB" id="A0A1I7JC94"/>
<dbReference type="InterPro" id="IPR004358">
    <property type="entry name" value="Sig_transdc_His_kin-like_C"/>
</dbReference>
<evidence type="ECO:0000256" key="2">
    <source>
        <dbReference type="ARBA" id="ARBA00012438"/>
    </source>
</evidence>
<dbReference type="PANTHER" id="PTHR43065">
    <property type="entry name" value="SENSOR HISTIDINE KINASE"/>
    <property type="match status" value="1"/>
</dbReference>
<dbReference type="GO" id="GO:0004673">
    <property type="term" value="F:protein histidine kinase activity"/>
    <property type="evidence" value="ECO:0007669"/>
    <property type="project" value="UniProtKB-EC"/>
</dbReference>
<dbReference type="GO" id="GO:0000160">
    <property type="term" value="P:phosphorelay signal transduction system"/>
    <property type="evidence" value="ECO:0007669"/>
    <property type="project" value="UniProtKB-KW"/>
</dbReference>
<evidence type="ECO:0000256" key="3">
    <source>
        <dbReference type="ARBA" id="ARBA00022553"/>
    </source>
</evidence>
<dbReference type="SUPFAM" id="SSF55874">
    <property type="entry name" value="ATPase domain of HSP90 chaperone/DNA topoisomerase II/histidine kinase"/>
    <property type="match status" value="2"/>
</dbReference>
<evidence type="ECO:0000256" key="6">
    <source>
        <dbReference type="ARBA" id="ARBA00022777"/>
    </source>
</evidence>
<protein>
    <recommendedName>
        <fullName evidence="2">histidine kinase</fullName>
        <ecNumber evidence="2">2.7.13.3</ecNumber>
    </recommendedName>
</protein>
<gene>
    <name evidence="10" type="ORF">SAMN04487941_2706</name>
</gene>
<dbReference type="PRINTS" id="PR00344">
    <property type="entry name" value="BCTRLSENSOR"/>
</dbReference>
<comment type="catalytic activity">
    <reaction evidence="1">
        <text>ATP + protein L-histidine = ADP + protein N-phospho-L-histidine.</text>
        <dbReference type="EC" id="2.7.13.3"/>
    </reaction>
</comment>
<evidence type="ECO:0000256" key="5">
    <source>
        <dbReference type="ARBA" id="ARBA00022741"/>
    </source>
</evidence>
<accession>A0A1I7JC94</accession>
<dbReference type="SMART" id="SM00387">
    <property type="entry name" value="HATPase_c"/>
    <property type="match status" value="1"/>
</dbReference>
<evidence type="ECO:0000256" key="7">
    <source>
        <dbReference type="ARBA" id="ARBA00022840"/>
    </source>
</evidence>
<evidence type="ECO:0000313" key="11">
    <source>
        <dbReference type="Proteomes" id="UP000182491"/>
    </source>
</evidence>
<dbReference type="Pfam" id="PF02518">
    <property type="entry name" value="HATPase_c"/>
    <property type="match status" value="1"/>
</dbReference>
<proteinExistence type="predicted"/>
<keyword evidence="5" id="KW-0547">Nucleotide-binding</keyword>
<keyword evidence="7" id="KW-0067">ATP-binding</keyword>
<sequence length="732" mass="83642">MEATEQKIKDGIYNIRPAGRHILTIGRDLIKDVYAALIELVKNSYDADANNVIISFSAFPDPEQKPDEPDKKKLKIMVSDDGHGMSYETVTEKWMVPSTNDKEIRKTSPNGRHFQGRKGIGRYAVSMLGDELLLDTVTTSGERTTLVILWNEFLKNKFLSDVPVLIESFNSSRDQGTFLEIIGTSDQLYVWNRTEIEKLIGELKKLISPIEKFEKHEKFDITVKFKDFIVPEYENIEIKIEPYPLVKLYDYRISGNISATGDATLIFENDSTLGVPDESLNFKINIQPYNAYCGPVSLDLRVFDREPEAIQNLIDRGLKNPTTNQPLGRREARHLLSQYSGIGIYRKGFRIRPHGDAGYDWLLLDKRRVQNPSLRIGSDQVIGFISVEPEEISHLEEKSARDGLRENKYYHGLIDVVNSVLSELESRRYYYRYKTGKGRNKNNVEEALESFADLSLLRLEVDKELDISGIKQESRTRIGQIIRKKEEENQKTASLLRNTIAIYQGQATLGKIINVVLHEGRKPVSYFRNVGYLMSSWSDELREKFDPQILDELQQELKEVNQNSKILADLFSKIDPLASKRRENKAKFNLLSLINSVLKIFNSQIKENNISVLVNCDQSIELLAWKDDFYIVFTNLLENSIHWLISNSVTEKEIKIDVSEQFENILIDLTDNGPGIEEKFIESGAIFEPGFTTKPDGSGLGLAIAGEAMNRNNYSLEALYSKKGVHFQIKNK</sequence>
<dbReference type="GO" id="GO:0005524">
    <property type="term" value="F:ATP binding"/>
    <property type="evidence" value="ECO:0007669"/>
    <property type="project" value="UniProtKB-KW"/>
</dbReference>
<evidence type="ECO:0000313" key="10">
    <source>
        <dbReference type="EMBL" id="SFU82786.1"/>
    </source>
</evidence>
<dbReference type="RefSeq" id="WP_068838297.1">
    <property type="nucleotide sequence ID" value="NZ_BMXC01000003.1"/>
</dbReference>
<evidence type="ECO:0000256" key="4">
    <source>
        <dbReference type="ARBA" id="ARBA00022679"/>
    </source>
</evidence>
<evidence type="ECO:0000256" key="8">
    <source>
        <dbReference type="ARBA" id="ARBA00023012"/>
    </source>
</evidence>
<dbReference type="InterPro" id="IPR005467">
    <property type="entry name" value="His_kinase_dom"/>
</dbReference>
<keyword evidence="6 10" id="KW-0418">Kinase</keyword>
<keyword evidence="8" id="KW-0902">Two-component regulatory system</keyword>
<evidence type="ECO:0000256" key="1">
    <source>
        <dbReference type="ARBA" id="ARBA00000085"/>
    </source>
</evidence>
<dbReference type="PANTHER" id="PTHR43065:SF10">
    <property type="entry name" value="PEROXIDE STRESS-ACTIVATED HISTIDINE KINASE MAK3"/>
    <property type="match status" value="1"/>
</dbReference>
<dbReference type="EMBL" id="FPCA01000003">
    <property type="protein sequence ID" value="SFU82786.1"/>
    <property type="molecule type" value="Genomic_DNA"/>
</dbReference>
<dbReference type="Proteomes" id="UP000182491">
    <property type="component" value="Unassembled WGS sequence"/>
</dbReference>
<dbReference type="PROSITE" id="PS50109">
    <property type="entry name" value="HIS_KIN"/>
    <property type="match status" value="1"/>
</dbReference>
<organism evidence="10 11">
    <name type="scientific">Pontibacter akesuensis</name>
    <dbReference type="NCBI Taxonomy" id="388950"/>
    <lineage>
        <taxon>Bacteria</taxon>
        <taxon>Pseudomonadati</taxon>
        <taxon>Bacteroidota</taxon>
        <taxon>Cytophagia</taxon>
        <taxon>Cytophagales</taxon>
        <taxon>Hymenobacteraceae</taxon>
        <taxon>Pontibacter</taxon>
    </lineage>
</organism>
<feature type="domain" description="Histidine kinase" evidence="9">
    <location>
        <begin position="515"/>
        <end position="732"/>
    </location>
</feature>
<dbReference type="InterPro" id="IPR003594">
    <property type="entry name" value="HATPase_dom"/>
</dbReference>
<reference evidence="11" key="1">
    <citation type="submission" date="2016-10" db="EMBL/GenBank/DDBJ databases">
        <authorList>
            <person name="Varghese N."/>
        </authorList>
    </citation>
    <scope>NUCLEOTIDE SEQUENCE [LARGE SCALE GENOMIC DNA]</scope>
    <source>
        <strain evidence="11">DSM 18820</strain>
    </source>
</reference>
<name>A0A1I7JC94_9BACT</name>
<dbReference type="Gene3D" id="3.30.565.10">
    <property type="entry name" value="Histidine kinase-like ATPase, C-terminal domain"/>
    <property type="match status" value="2"/>
</dbReference>
<evidence type="ECO:0000259" key="9">
    <source>
        <dbReference type="PROSITE" id="PS50109"/>
    </source>
</evidence>